<evidence type="ECO:0000313" key="9">
    <source>
        <dbReference type="Proteomes" id="UP000183994"/>
    </source>
</evidence>
<evidence type="ECO:0000256" key="6">
    <source>
        <dbReference type="ARBA" id="ARBA00023136"/>
    </source>
</evidence>
<sequence length="417" mass="45657">MNRKTAPIHPGPALLGGLACLGLAAVIYRFWAGIGAVSNLTDGHPWGFWVAIDILAGVALAAGGFVTAGLVYIFGGKRFAELARPAVLTAFLGYVMFVLGLIVDMGRPWHMLYIFVGNHNSPLYEIGWCAALYTLVLALELLPPVFEKYSMDRAQRLWRSLSPWLVIVLLSIFTLAMTYSWIWLAIVAGLLLAWEILMRKGVMGRQRQTPILLIASGVMLSFLHQSSLGSLYLMTAHSLNPLWHSPLLPIMFLISAIAAGMAMVALESLAGERFLGHKAPFSPLVDMARIVPVFLIIYLAMKAGDILAYGDWRRLFIPNVQSVMWWVEMGAGVVAPLVLYLTPGFVRKKSGLAAASGLVVCGLIINRVNVAVIGLQVQRWQSYYPHPLEVLITLGIISAGVLTYAWASANLPIHPRK</sequence>
<dbReference type="Gene3D" id="1.20.1630.10">
    <property type="entry name" value="Formate dehydrogenase/DMSO reductase domain"/>
    <property type="match status" value="1"/>
</dbReference>
<organism evidence="8 9">
    <name type="scientific">Desulfatibacillum alkenivorans DSM 16219</name>
    <dbReference type="NCBI Taxonomy" id="1121393"/>
    <lineage>
        <taxon>Bacteria</taxon>
        <taxon>Pseudomonadati</taxon>
        <taxon>Thermodesulfobacteriota</taxon>
        <taxon>Desulfobacteria</taxon>
        <taxon>Desulfobacterales</taxon>
        <taxon>Desulfatibacillaceae</taxon>
        <taxon>Desulfatibacillum</taxon>
    </lineage>
</organism>
<evidence type="ECO:0000256" key="7">
    <source>
        <dbReference type="SAM" id="Phobius"/>
    </source>
</evidence>
<protein>
    <submittedName>
        <fullName evidence="8">Ni/Fe-hydrogenase 2 integral membrane subunit HybB</fullName>
    </submittedName>
</protein>
<dbReference type="AlphaFoldDB" id="A0A1M6WJ15"/>
<feature type="transmembrane region" description="Helical" evidence="7">
    <location>
        <begin position="157"/>
        <end position="175"/>
    </location>
</feature>
<feature type="transmembrane region" description="Helical" evidence="7">
    <location>
        <begin position="123"/>
        <end position="145"/>
    </location>
</feature>
<evidence type="ECO:0000313" key="8">
    <source>
        <dbReference type="EMBL" id="SHK93599.1"/>
    </source>
</evidence>
<feature type="transmembrane region" description="Helical" evidence="7">
    <location>
        <begin position="210"/>
        <end position="234"/>
    </location>
</feature>
<feature type="transmembrane region" description="Helical" evidence="7">
    <location>
        <begin position="353"/>
        <end position="375"/>
    </location>
</feature>
<gene>
    <name evidence="8" type="ORF">SAMN02745216_04342</name>
</gene>
<name>A0A1M6WJ15_9BACT</name>
<feature type="transmembrane region" description="Helical" evidence="7">
    <location>
        <begin position="246"/>
        <end position="266"/>
    </location>
</feature>
<keyword evidence="6 7" id="KW-0472">Membrane</keyword>
<feature type="transmembrane region" description="Helical" evidence="7">
    <location>
        <begin position="46"/>
        <end position="74"/>
    </location>
</feature>
<reference evidence="9" key="1">
    <citation type="submission" date="2016-11" db="EMBL/GenBank/DDBJ databases">
        <authorList>
            <person name="Varghese N."/>
            <person name="Submissions S."/>
        </authorList>
    </citation>
    <scope>NUCLEOTIDE SEQUENCE [LARGE SCALE GENOMIC DNA]</scope>
    <source>
        <strain evidence="9">DSM 16219</strain>
    </source>
</reference>
<evidence type="ECO:0000256" key="4">
    <source>
        <dbReference type="ARBA" id="ARBA00022692"/>
    </source>
</evidence>
<dbReference type="Pfam" id="PF03916">
    <property type="entry name" value="NrfD"/>
    <property type="match status" value="1"/>
</dbReference>
<dbReference type="PANTHER" id="PTHR34856:SF2">
    <property type="entry name" value="PROTEIN NRFD"/>
    <property type="match status" value="1"/>
</dbReference>
<feature type="transmembrane region" description="Helical" evidence="7">
    <location>
        <begin position="86"/>
        <end position="103"/>
    </location>
</feature>
<feature type="transmembrane region" description="Helical" evidence="7">
    <location>
        <begin position="12"/>
        <end position="34"/>
    </location>
</feature>
<evidence type="ECO:0000256" key="5">
    <source>
        <dbReference type="ARBA" id="ARBA00022989"/>
    </source>
</evidence>
<keyword evidence="5 7" id="KW-1133">Transmembrane helix</keyword>
<feature type="transmembrane region" description="Helical" evidence="7">
    <location>
        <begin position="181"/>
        <end position="198"/>
    </location>
</feature>
<evidence type="ECO:0000256" key="2">
    <source>
        <dbReference type="ARBA" id="ARBA00008929"/>
    </source>
</evidence>
<proteinExistence type="inferred from homology"/>
<comment type="similarity">
    <text evidence="2">Belongs to the NrfD family.</text>
</comment>
<accession>A0A1M6WJ15</accession>
<dbReference type="RefSeq" id="WP_073478350.1">
    <property type="nucleotide sequence ID" value="NZ_FQZU01000038.1"/>
</dbReference>
<feature type="transmembrane region" description="Helical" evidence="7">
    <location>
        <begin position="387"/>
        <end position="407"/>
    </location>
</feature>
<dbReference type="EMBL" id="FQZU01000038">
    <property type="protein sequence ID" value="SHK93599.1"/>
    <property type="molecule type" value="Genomic_DNA"/>
</dbReference>
<comment type="subcellular location">
    <subcellularLocation>
        <location evidence="1">Cell membrane</location>
        <topology evidence="1">Multi-pass membrane protein</topology>
    </subcellularLocation>
</comment>
<dbReference type="GO" id="GO:0005886">
    <property type="term" value="C:plasma membrane"/>
    <property type="evidence" value="ECO:0007669"/>
    <property type="project" value="UniProtKB-SubCell"/>
</dbReference>
<dbReference type="STRING" id="1121393.SAMN02745216_04342"/>
<dbReference type="PROSITE" id="PS51257">
    <property type="entry name" value="PROKAR_LIPOPROTEIN"/>
    <property type="match status" value="1"/>
</dbReference>
<keyword evidence="3" id="KW-1003">Cell membrane</keyword>
<keyword evidence="4 7" id="KW-0812">Transmembrane</keyword>
<evidence type="ECO:0000256" key="1">
    <source>
        <dbReference type="ARBA" id="ARBA00004651"/>
    </source>
</evidence>
<dbReference type="PANTHER" id="PTHR34856">
    <property type="entry name" value="PROTEIN NRFD"/>
    <property type="match status" value="1"/>
</dbReference>
<dbReference type="Proteomes" id="UP000183994">
    <property type="component" value="Unassembled WGS sequence"/>
</dbReference>
<feature type="transmembrane region" description="Helical" evidence="7">
    <location>
        <begin position="287"/>
        <end position="303"/>
    </location>
</feature>
<keyword evidence="9" id="KW-1185">Reference proteome</keyword>
<evidence type="ECO:0000256" key="3">
    <source>
        <dbReference type="ARBA" id="ARBA00022475"/>
    </source>
</evidence>
<dbReference type="InterPro" id="IPR005614">
    <property type="entry name" value="NrfD-like"/>
</dbReference>
<dbReference type="InterPro" id="IPR052049">
    <property type="entry name" value="Electron_transfer_protein"/>
</dbReference>
<feature type="transmembrane region" description="Helical" evidence="7">
    <location>
        <begin position="323"/>
        <end position="341"/>
    </location>
</feature>